<dbReference type="SUPFAM" id="SSF51445">
    <property type="entry name" value="(Trans)glycosidases"/>
    <property type="match status" value="1"/>
</dbReference>
<reference evidence="2 3" key="1">
    <citation type="submission" date="2019-02" db="EMBL/GenBank/DDBJ databases">
        <title>Corallincola luteus sp. nov., a marine bacterium isolated from surface sediment of Bohai Sea in China.</title>
        <authorList>
            <person name="Ren Q."/>
        </authorList>
    </citation>
    <scope>NUCLEOTIDE SEQUENCE [LARGE SCALE GENOMIC DNA]</scope>
    <source>
        <strain evidence="2 3">DASS28</strain>
    </source>
</reference>
<feature type="domain" description="Glycosyl hydrolase family 13 catalytic" evidence="1">
    <location>
        <begin position="128"/>
        <end position="580"/>
    </location>
</feature>
<dbReference type="PANTHER" id="PTHR10357">
    <property type="entry name" value="ALPHA-AMYLASE FAMILY MEMBER"/>
    <property type="match status" value="1"/>
</dbReference>
<dbReference type="InterPro" id="IPR045857">
    <property type="entry name" value="O16G_dom_2"/>
</dbReference>
<gene>
    <name evidence="2" type="ORF">EZV61_01160</name>
</gene>
<evidence type="ECO:0000259" key="1">
    <source>
        <dbReference type="SMART" id="SM00642"/>
    </source>
</evidence>
<dbReference type="Gene3D" id="2.60.40.1180">
    <property type="entry name" value="Golgi alpha-mannosidase II"/>
    <property type="match status" value="1"/>
</dbReference>
<name>A0ABY2ARD9_9GAMM</name>
<protein>
    <submittedName>
        <fullName evidence="2">DUF3459 domain-containing protein</fullName>
    </submittedName>
</protein>
<organism evidence="2 3">
    <name type="scientific">Corallincola luteus</name>
    <dbReference type="NCBI Taxonomy" id="1775177"/>
    <lineage>
        <taxon>Bacteria</taxon>
        <taxon>Pseudomonadati</taxon>
        <taxon>Pseudomonadota</taxon>
        <taxon>Gammaproteobacteria</taxon>
        <taxon>Alteromonadales</taxon>
        <taxon>Psychromonadaceae</taxon>
        <taxon>Corallincola</taxon>
    </lineage>
</organism>
<dbReference type="SUPFAM" id="SSF51011">
    <property type="entry name" value="Glycosyl hydrolase domain"/>
    <property type="match status" value="1"/>
</dbReference>
<dbReference type="InterPro" id="IPR017853">
    <property type="entry name" value="GH"/>
</dbReference>
<dbReference type="InterPro" id="IPR013780">
    <property type="entry name" value="Glyco_hydro_b"/>
</dbReference>
<dbReference type="Proteomes" id="UP000292554">
    <property type="component" value="Unassembled WGS sequence"/>
</dbReference>
<dbReference type="Gene3D" id="1.10.1740.10">
    <property type="match status" value="1"/>
</dbReference>
<comment type="caution">
    <text evidence="2">The sequence shown here is derived from an EMBL/GenBank/DDBJ whole genome shotgun (WGS) entry which is preliminary data.</text>
</comment>
<evidence type="ECO:0000313" key="2">
    <source>
        <dbReference type="EMBL" id="TCI04617.1"/>
    </source>
</evidence>
<dbReference type="SMART" id="SM00642">
    <property type="entry name" value="Aamy"/>
    <property type="match status" value="1"/>
</dbReference>
<dbReference type="Gene3D" id="3.20.20.80">
    <property type="entry name" value="Glycosidases"/>
    <property type="match status" value="1"/>
</dbReference>
<keyword evidence="3" id="KW-1185">Reference proteome</keyword>
<dbReference type="Pfam" id="PF00128">
    <property type="entry name" value="Alpha-amylase"/>
    <property type="match status" value="1"/>
</dbReference>
<accession>A0ABY2ARD9</accession>
<dbReference type="PANTHER" id="PTHR10357:SF213">
    <property type="entry name" value="ALPHA AMYLASE CATALYTIC REGION"/>
    <property type="match status" value="1"/>
</dbReference>
<sequence>MPLSVINGNINMDTVTTKLADTKTIGLSATSLANNALSHMDDFLANNSACGGRDVSTFRQAIANEIEQIAQDYTELYAPRADAQDVFISTLKSVFDRWYKRPTRLAQRDSERVKDPDFYNDHKMIGASCYIDLFAGDIQGMIGKIDYFKSLGITYLYILPPFKVPTGANDGGFAVSDYKTIRPDLGTMDEMTVFIEKCHENGIDVVLDFVLNHTADDHEWALKAQQGLPEFEDFYMFFDDENEVNEIIQHVEATFPDKGENIVFNPKVNRWVWTTFMLNQWDLNYHNPNVLAGMLDNVLFLANVGVDVLRLDAVSLVWKEKGTSCKSLPQIQTLVRLFTGLAKLAAPSMQFKSEAIVKPQEVAEYVDHDSATLAYRPLLSSTLWHALATGSADLIGTSLERWSALPKHCTWINYIRSHDDVPWVFSDLDIQFTGADAAATKLFLDTFYSGQHEDSFAKGLPFMRDKDTHLARISGTTASLAGLESALASADPSATSMAIQRIALLHSVFMSVGGLPLIYLGDEVAALNDYSFNHIPAKQDDSRWVNRPMKLWQQDDEALQSPSSPTFQVYHAIRRMIAVRKNEPSLTNAAIKVLNVGQRAVLCYRRGEGKAAVTVMANFSEFSVDINPHYLAINDISGQFVDQLNEQAIDSKTGITLAPYQSLWLKNNNSKAV</sequence>
<dbReference type="InterPro" id="IPR006047">
    <property type="entry name" value="GH13_cat_dom"/>
</dbReference>
<evidence type="ECO:0000313" key="3">
    <source>
        <dbReference type="Proteomes" id="UP000292554"/>
    </source>
</evidence>
<dbReference type="EMBL" id="SJXE01000001">
    <property type="protein sequence ID" value="TCI04617.1"/>
    <property type="molecule type" value="Genomic_DNA"/>
</dbReference>
<dbReference type="Gene3D" id="3.90.400.10">
    <property type="entry name" value="Oligo-1,6-glucosidase, Domain 2"/>
    <property type="match status" value="1"/>
</dbReference>
<proteinExistence type="predicted"/>